<evidence type="ECO:0000313" key="2">
    <source>
        <dbReference type="EMBL" id="RKP21466.1"/>
    </source>
</evidence>
<organism evidence="2 3">
    <name type="scientific">Rozella allomycis (strain CSF55)</name>
    <dbReference type="NCBI Taxonomy" id="988480"/>
    <lineage>
        <taxon>Eukaryota</taxon>
        <taxon>Fungi</taxon>
        <taxon>Fungi incertae sedis</taxon>
        <taxon>Cryptomycota</taxon>
        <taxon>Cryptomycota incertae sedis</taxon>
        <taxon>Rozella</taxon>
    </lineage>
</organism>
<accession>A0A4P9YNZ2</accession>
<protein>
    <submittedName>
        <fullName evidence="2">Uncharacterized protein</fullName>
    </submittedName>
</protein>
<dbReference type="Proteomes" id="UP000281549">
    <property type="component" value="Unassembled WGS sequence"/>
</dbReference>
<evidence type="ECO:0000256" key="1">
    <source>
        <dbReference type="SAM" id="Phobius"/>
    </source>
</evidence>
<dbReference type="AlphaFoldDB" id="A0A4P9YNZ2"/>
<dbReference type="EMBL" id="ML004952">
    <property type="protein sequence ID" value="RKP21466.1"/>
    <property type="molecule type" value="Genomic_DNA"/>
</dbReference>
<reference evidence="3" key="1">
    <citation type="journal article" date="2018" name="Nat. Microbiol.">
        <title>Leveraging single-cell genomics to expand the fungal tree of life.</title>
        <authorList>
            <person name="Ahrendt S.R."/>
            <person name="Quandt C.A."/>
            <person name="Ciobanu D."/>
            <person name="Clum A."/>
            <person name="Salamov A."/>
            <person name="Andreopoulos B."/>
            <person name="Cheng J.F."/>
            <person name="Woyke T."/>
            <person name="Pelin A."/>
            <person name="Henrissat B."/>
            <person name="Reynolds N.K."/>
            <person name="Benny G.L."/>
            <person name="Smith M.E."/>
            <person name="James T.Y."/>
            <person name="Grigoriev I.V."/>
        </authorList>
    </citation>
    <scope>NUCLEOTIDE SEQUENCE [LARGE SCALE GENOMIC DNA]</scope>
    <source>
        <strain evidence="3">CSF55</strain>
    </source>
</reference>
<feature type="transmembrane region" description="Helical" evidence="1">
    <location>
        <begin position="17"/>
        <end position="35"/>
    </location>
</feature>
<keyword evidence="1" id="KW-0812">Transmembrane</keyword>
<sequence length="102" mass="11770">MLPLSKSRYCSSMDPDIWFNVLMSLGLWTYVSFVMQTEPNHYPSILWGKFCVERKTVEKIQFQIGFPVLQPSRIDPGSCCNQTTVVAWTPEIEFLFSIKTAI</sequence>
<evidence type="ECO:0000313" key="3">
    <source>
        <dbReference type="Proteomes" id="UP000281549"/>
    </source>
</evidence>
<gene>
    <name evidence="2" type="ORF">ROZALSC1DRAFT_20497</name>
</gene>
<keyword evidence="1" id="KW-0472">Membrane</keyword>
<keyword evidence="1" id="KW-1133">Transmembrane helix</keyword>
<proteinExistence type="predicted"/>
<name>A0A4P9YNZ2_ROZAC</name>